<sequence length="207" mass="23445">MASKRDTTVPQDSVYCLFGILDVYMNVIPAEPQYHAVGRLLQKVITCSESKDVSCLAWVGKPSQLSSWLPTQIKMYYGRCHTPSSIGEEEIQRSVSELESSLTREYEEQALAFCDKLEHLRRAEFNGWHLRLPCIAFPVIAFEPDRISKSNAKVYIARATALEETRARHMDTNNMARQITIVVDQIISMSTTITLGCQHPPVSFPHL</sequence>
<proteinExistence type="predicted"/>
<gene>
    <name evidence="1" type="ORF">JVT61DRAFT_3553</name>
</gene>
<reference evidence="1" key="1">
    <citation type="submission" date="2021-03" db="EMBL/GenBank/DDBJ databases">
        <title>Evolutionary innovations through gain and loss of genes in the ectomycorrhizal Boletales.</title>
        <authorList>
            <person name="Wu G."/>
            <person name="Miyauchi S."/>
            <person name="Morin E."/>
            <person name="Yang Z.-L."/>
            <person name="Xu J."/>
            <person name="Martin F.M."/>
        </authorList>
    </citation>
    <scope>NUCLEOTIDE SEQUENCE</scope>
    <source>
        <strain evidence="1">BR01</strain>
    </source>
</reference>
<dbReference type="Proteomes" id="UP000683000">
    <property type="component" value="Unassembled WGS sequence"/>
</dbReference>
<keyword evidence="2" id="KW-1185">Reference proteome</keyword>
<organism evidence="1 2">
    <name type="scientific">Boletus reticuloceps</name>
    <dbReference type="NCBI Taxonomy" id="495285"/>
    <lineage>
        <taxon>Eukaryota</taxon>
        <taxon>Fungi</taxon>
        <taxon>Dikarya</taxon>
        <taxon>Basidiomycota</taxon>
        <taxon>Agaricomycotina</taxon>
        <taxon>Agaricomycetes</taxon>
        <taxon>Agaricomycetidae</taxon>
        <taxon>Boletales</taxon>
        <taxon>Boletineae</taxon>
        <taxon>Boletaceae</taxon>
        <taxon>Boletoideae</taxon>
        <taxon>Boletus</taxon>
    </lineage>
</organism>
<accession>A0A8I2YNH5</accession>
<name>A0A8I2YNH5_9AGAM</name>
<dbReference type="AlphaFoldDB" id="A0A8I2YNH5"/>
<protein>
    <submittedName>
        <fullName evidence="1">Uncharacterized protein</fullName>
    </submittedName>
</protein>
<evidence type="ECO:0000313" key="1">
    <source>
        <dbReference type="EMBL" id="KAG6375325.1"/>
    </source>
</evidence>
<comment type="caution">
    <text evidence="1">The sequence shown here is derived from an EMBL/GenBank/DDBJ whole genome shotgun (WGS) entry which is preliminary data.</text>
</comment>
<dbReference type="EMBL" id="JAGFBS010000015">
    <property type="protein sequence ID" value="KAG6375325.1"/>
    <property type="molecule type" value="Genomic_DNA"/>
</dbReference>
<evidence type="ECO:0000313" key="2">
    <source>
        <dbReference type="Proteomes" id="UP000683000"/>
    </source>
</evidence>